<dbReference type="EMBL" id="CP013243">
    <property type="protein sequence ID" value="APH17056.1"/>
    <property type="molecule type" value="Genomic_DNA"/>
</dbReference>
<sequence length="264" mass="30456">MNRKKLTRLISVVLLIVIIDGVRVNKNKVKTMLPNSSQIYFIKSMNKMDDLVNLLNKKKDYTIKYFKYGFDSSYIPEAQKNPANKFTKEVQWINGHEVIVYKGDFSANPFGDRHPMLGGKKLNFLEPKLNRVGIQDNNKYQSINVWEEDLIKNAVLMRINPYSYVLIDYRKPFYVQDVLFKKNTLIAKVIYSDTNGIKLDNGQYLNYSDCSVFDASSLKGEDGVGHCISFDAANLPKDLLVAVRYPDDLEKNSPYFIETYCVIK</sequence>
<keyword evidence="1" id="KW-0808">Transferase</keyword>
<dbReference type="Proteomes" id="UP000182204">
    <property type="component" value="Chromosome"/>
</dbReference>
<evidence type="ECO:0000313" key="1">
    <source>
        <dbReference type="EMBL" id="APH17056.1"/>
    </source>
</evidence>
<name>A0A1L3NLN8_CLOSG</name>
<dbReference type="RefSeq" id="WP_072587015.1">
    <property type="nucleotide sequence ID" value="NZ_CP013243.1"/>
</dbReference>
<organism evidence="1 2">
    <name type="scientific">Clostridium sporogenes</name>
    <dbReference type="NCBI Taxonomy" id="1509"/>
    <lineage>
        <taxon>Bacteria</taxon>
        <taxon>Bacillati</taxon>
        <taxon>Bacillota</taxon>
        <taxon>Clostridia</taxon>
        <taxon>Eubacteriales</taxon>
        <taxon>Clostridiaceae</taxon>
        <taxon>Clostridium</taxon>
    </lineage>
</organism>
<gene>
    <name evidence="1" type="ORF">NPD5_3837</name>
</gene>
<proteinExistence type="predicted"/>
<accession>A0A1L3NLN8</accession>
<reference evidence="1 2" key="1">
    <citation type="submission" date="2015-11" db="EMBL/GenBank/DDBJ databases">
        <authorList>
            <person name="Hill K.K."/>
            <person name="Shirey T.B."/>
            <person name="Raphael B."/>
            <person name="Daligault H.E."/>
            <person name="Davenport K.W."/>
            <person name="Bruce D.C."/>
            <person name="Foley B.T."/>
            <person name="Johnson S.L."/>
        </authorList>
    </citation>
    <scope>NUCLEOTIDE SEQUENCE [LARGE SCALE GENOMIC DNA]</scope>
    <source>
        <strain evidence="1 2">CDC_1632</strain>
    </source>
</reference>
<keyword evidence="1" id="KW-0418">Kinase</keyword>
<protein>
    <submittedName>
        <fullName evidence="1">Putative sensor histidine kinase</fullName>
    </submittedName>
</protein>
<dbReference type="GO" id="GO:0016301">
    <property type="term" value="F:kinase activity"/>
    <property type="evidence" value="ECO:0007669"/>
    <property type="project" value="UniProtKB-KW"/>
</dbReference>
<evidence type="ECO:0000313" key="2">
    <source>
        <dbReference type="Proteomes" id="UP000182204"/>
    </source>
</evidence>
<dbReference type="AlphaFoldDB" id="A0A1L3NLN8"/>